<proteinExistence type="predicted"/>
<dbReference type="SUPFAM" id="SSF47413">
    <property type="entry name" value="lambda repressor-like DNA-binding domains"/>
    <property type="match status" value="1"/>
</dbReference>
<evidence type="ECO:0000259" key="1">
    <source>
        <dbReference type="PROSITE" id="PS50943"/>
    </source>
</evidence>
<dbReference type="CDD" id="cd00093">
    <property type="entry name" value="HTH_XRE"/>
    <property type="match status" value="1"/>
</dbReference>
<name>A0A7M2RGE1_9FIRM</name>
<dbReference type="Pfam" id="PF01381">
    <property type="entry name" value="HTH_3"/>
    <property type="match status" value="1"/>
</dbReference>
<reference evidence="2 3" key="1">
    <citation type="submission" date="2020-10" db="EMBL/GenBank/DDBJ databases">
        <title>Blautia liquoris sp.nov., isolated from the mud in a fermentation cellar used for the production of Chinese strong-flavoured liquor.</title>
        <authorList>
            <person name="Lu L."/>
        </authorList>
    </citation>
    <scope>NUCLEOTIDE SEQUENCE [LARGE SCALE GENOMIC DNA]</scope>
    <source>
        <strain evidence="2 3">LZLJ-3</strain>
    </source>
</reference>
<dbReference type="KEGG" id="bliq:INP51_14865"/>
<dbReference type="PROSITE" id="PS50943">
    <property type="entry name" value="HTH_CROC1"/>
    <property type="match status" value="1"/>
</dbReference>
<organism evidence="2 3">
    <name type="scientific">Blautia liquoris</name>
    <dbReference type="NCBI Taxonomy" id="2779518"/>
    <lineage>
        <taxon>Bacteria</taxon>
        <taxon>Bacillati</taxon>
        <taxon>Bacillota</taxon>
        <taxon>Clostridia</taxon>
        <taxon>Lachnospirales</taxon>
        <taxon>Lachnospiraceae</taxon>
        <taxon>Blautia</taxon>
    </lineage>
</organism>
<dbReference type="AlphaFoldDB" id="A0A7M2RGE1"/>
<dbReference type="InterPro" id="IPR001387">
    <property type="entry name" value="Cro/C1-type_HTH"/>
</dbReference>
<dbReference type="SMART" id="SM00530">
    <property type="entry name" value="HTH_XRE"/>
    <property type="match status" value="1"/>
</dbReference>
<dbReference type="InterPro" id="IPR010982">
    <property type="entry name" value="Lambda_DNA-bd_dom_sf"/>
</dbReference>
<dbReference type="Proteomes" id="UP000593601">
    <property type="component" value="Chromosome"/>
</dbReference>
<evidence type="ECO:0000313" key="3">
    <source>
        <dbReference type="Proteomes" id="UP000593601"/>
    </source>
</evidence>
<protein>
    <submittedName>
        <fullName evidence="2">Helix-turn-helix transcriptional regulator</fullName>
    </submittedName>
</protein>
<sequence>MKTWNDYKNHVKTIDPESKKDIEEAENLASIVGAMIEQRNALGISQRELASICGIPQSSVARIESFKTTPNLETLLKIFQPLGLKLSVSATKQTGR</sequence>
<evidence type="ECO:0000313" key="2">
    <source>
        <dbReference type="EMBL" id="QOV19208.1"/>
    </source>
</evidence>
<gene>
    <name evidence="2" type="ORF">INP51_14865</name>
</gene>
<dbReference type="EMBL" id="CP063304">
    <property type="protein sequence ID" value="QOV19208.1"/>
    <property type="molecule type" value="Genomic_DNA"/>
</dbReference>
<dbReference type="RefSeq" id="WP_193735555.1">
    <property type="nucleotide sequence ID" value="NZ_CP063304.1"/>
</dbReference>
<dbReference type="Gene3D" id="1.10.260.40">
    <property type="entry name" value="lambda repressor-like DNA-binding domains"/>
    <property type="match status" value="1"/>
</dbReference>
<accession>A0A7M2RGE1</accession>
<keyword evidence="3" id="KW-1185">Reference proteome</keyword>
<dbReference type="GO" id="GO:0003677">
    <property type="term" value="F:DNA binding"/>
    <property type="evidence" value="ECO:0007669"/>
    <property type="project" value="InterPro"/>
</dbReference>
<feature type="domain" description="HTH cro/C1-type" evidence="1">
    <location>
        <begin position="35"/>
        <end position="89"/>
    </location>
</feature>